<gene>
    <name evidence="2" type="ORF">ACHAWO_002586</name>
</gene>
<keyword evidence="3" id="KW-1185">Reference proteome</keyword>
<feature type="compositionally biased region" description="Basic residues" evidence="1">
    <location>
        <begin position="697"/>
        <end position="711"/>
    </location>
</feature>
<reference evidence="2 3" key="1">
    <citation type="submission" date="2024-10" db="EMBL/GenBank/DDBJ databases">
        <title>Updated reference genomes for cyclostephanoid diatoms.</title>
        <authorList>
            <person name="Roberts W.R."/>
            <person name="Alverson A.J."/>
        </authorList>
    </citation>
    <scope>NUCLEOTIDE SEQUENCE [LARGE SCALE GENOMIC DNA]</scope>
    <source>
        <strain evidence="2 3">AJA010-31</strain>
    </source>
</reference>
<sequence>MLSSRDIEHRSASAATFSPATALLTPTAWRLSTDADKDGEFASLLSKDNMAAYAAGEDGALDSEEDTTRAIKCTALSPNQTIRISPMERTRGGWDDEHFHMNLRVPEGSEVGRGMVVMLEAIGRECLAIALSPYHSYDLGKTYVVHFGANGNLQTVLRRHVNYTEAVDVSFPSRVCAENKWISYWIVLQSGKLSAGVGKIPGKNCIGTMDDTMYNMLRSGVDAVRYVGIGNSALQRNARDVKVRNVMVMSIPESYGLAGIPMEETGFVNILEMGSYDNEREVYGPTDAELLAEYEKERAKARARAAKFGIEYKEPAPDAFMKWSEAKRLRSNPERGFITGIDTFSNEEKAKADARKERFARDERKRKEMANPDGIDEEGQDGDDEMEQEEGADDVAEWEKTKRDPLAIEQAWDNWEQVKQFRVDPPSAMKDGAAVRLSDSFSNDVWHGHGNEDAAMEKAEEFIPKTVTEVPTKIHVFSIDWACFKQIRTDDLMSYFKDYGPSFVEWLGELSCNIMFEDKYSAARAFHALSQELPTPPPLELINARIMERKNRIKGSSDDMDNTGDDEMDAIKEDDPDGAFGTDEIPPSASEVEADGIAIDIVKEDSKAAREGDATQPNEEKELPDYGAMGWRFCKWTVRKVSNDRYGVRGTRARLLMRIATSNDVLDDRPTEWPKPPPGFTTKRRLMPWYDFSGNRKGRGVKRDTKRRRQDGRKLKWEPPAHITEGTVDGEHPLLSKGLRSGRDGFSMEEIEAKRNAKNAVNLLEA</sequence>
<evidence type="ECO:0000256" key="1">
    <source>
        <dbReference type="SAM" id="MobiDB-lite"/>
    </source>
</evidence>
<evidence type="ECO:0000313" key="3">
    <source>
        <dbReference type="Proteomes" id="UP001530400"/>
    </source>
</evidence>
<name>A0ABD3P5J0_9STRA</name>
<accession>A0ABD3P5J0</accession>
<feature type="region of interest" description="Disordered" evidence="1">
    <location>
        <begin position="575"/>
        <end position="596"/>
    </location>
</feature>
<feature type="compositionally biased region" description="Acidic residues" evidence="1">
    <location>
        <begin position="374"/>
        <end position="394"/>
    </location>
</feature>
<feature type="compositionally biased region" description="Basic and acidic residues" evidence="1">
    <location>
        <begin position="347"/>
        <end position="370"/>
    </location>
</feature>
<protein>
    <recommendedName>
        <fullName evidence="4">Nuclear cap-binding protein subunit 3</fullName>
    </recommendedName>
</protein>
<dbReference type="InterPro" id="IPR019416">
    <property type="entry name" value="NCBP3"/>
</dbReference>
<dbReference type="PANTHER" id="PTHR16291">
    <property type="entry name" value="NUCLEAR CAP-BINDING PROTEIN SUBUNIT 3"/>
    <property type="match status" value="1"/>
</dbReference>
<dbReference type="PANTHER" id="PTHR16291:SF0">
    <property type="entry name" value="NUCLEAR CAP-BINDING PROTEIN SUBUNIT 3"/>
    <property type="match status" value="1"/>
</dbReference>
<dbReference type="AlphaFoldDB" id="A0ABD3P5J0"/>
<evidence type="ECO:0008006" key="4">
    <source>
        <dbReference type="Google" id="ProtNLM"/>
    </source>
</evidence>
<feature type="region of interest" description="Disordered" evidence="1">
    <location>
        <begin position="347"/>
        <end position="394"/>
    </location>
</feature>
<proteinExistence type="predicted"/>
<organism evidence="2 3">
    <name type="scientific">Cyclotella atomus</name>
    <dbReference type="NCBI Taxonomy" id="382360"/>
    <lineage>
        <taxon>Eukaryota</taxon>
        <taxon>Sar</taxon>
        <taxon>Stramenopiles</taxon>
        <taxon>Ochrophyta</taxon>
        <taxon>Bacillariophyta</taxon>
        <taxon>Coscinodiscophyceae</taxon>
        <taxon>Thalassiosirophycidae</taxon>
        <taxon>Stephanodiscales</taxon>
        <taxon>Stephanodiscaceae</taxon>
        <taxon>Cyclotella</taxon>
    </lineage>
</organism>
<dbReference type="EMBL" id="JALLPJ020000798">
    <property type="protein sequence ID" value="KAL3782661.1"/>
    <property type="molecule type" value="Genomic_DNA"/>
</dbReference>
<evidence type="ECO:0000313" key="2">
    <source>
        <dbReference type="EMBL" id="KAL3782661.1"/>
    </source>
</evidence>
<feature type="region of interest" description="Disordered" evidence="1">
    <location>
        <begin position="697"/>
        <end position="716"/>
    </location>
</feature>
<dbReference type="Proteomes" id="UP001530400">
    <property type="component" value="Unassembled WGS sequence"/>
</dbReference>
<comment type="caution">
    <text evidence="2">The sequence shown here is derived from an EMBL/GenBank/DDBJ whole genome shotgun (WGS) entry which is preliminary data.</text>
</comment>